<reference evidence="2 3" key="1">
    <citation type="journal article" date="2013" name="Genome Announc.">
        <title>Draft genome sequence of MKD8, a conjugal recipient Mycobacterium smegmatis strain.</title>
        <authorList>
            <person name="Gray T.A."/>
            <person name="Palumbo M.J."/>
            <person name="Derbyshire K.M."/>
        </authorList>
    </citation>
    <scope>NUCLEOTIDE SEQUENCE [LARGE SCALE GENOMIC DNA]</scope>
    <source>
        <strain evidence="2 3">MKD8</strain>
    </source>
</reference>
<dbReference type="Gene3D" id="3.20.20.150">
    <property type="entry name" value="Divalent-metal-dependent TIM barrel enzymes"/>
    <property type="match status" value="1"/>
</dbReference>
<dbReference type="InterPro" id="IPR013022">
    <property type="entry name" value="Xyl_isomerase-like_TIM-brl"/>
</dbReference>
<dbReference type="InterPro" id="IPR036237">
    <property type="entry name" value="Xyl_isomerase-like_sf"/>
</dbReference>
<dbReference type="EMBL" id="CP027541">
    <property type="protein sequence ID" value="AWT52969.1"/>
    <property type="molecule type" value="Genomic_DNA"/>
</dbReference>
<dbReference type="Proteomes" id="UP000011200">
    <property type="component" value="Chromosome"/>
</dbReference>
<dbReference type="PANTHER" id="PTHR12110">
    <property type="entry name" value="HYDROXYPYRUVATE ISOMERASE"/>
    <property type="match status" value="1"/>
</dbReference>
<proteinExistence type="predicted"/>
<evidence type="ECO:0000313" key="3">
    <source>
        <dbReference type="Proteomes" id="UP000011200"/>
    </source>
</evidence>
<dbReference type="AlphaFoldDB" id="A0A2U9PMH5"/>
<keyword evidence="2" id="KW-0413">Isomerase</keyword>
<gene>
    <name evidence="2" type="ORF">D806_019870</name>
</gene>
<dbReference type="Pfam" id="PF01261">
    <property type="entry name" value="AP_endonuc_2"/>
    <property type="match status" value="1"/>
</dbReference>
<accession>A0A2U9PMH5</accession>
<dbReference type="InterPro" id="IPR050312">
    <property type="entry name" value="IolE/XylAMocC-like"/>
</dbReference>
<evidence type="ECO:0000313" key="2">
    <source>
        <dbReference type="EMBL" id="AWT52969.1"/>
    </source>
</evidence>
<sequence length="308" mass="33639">MNIENRDLLATCWTWAGNAAPARGTERSPIPMAERLDAVASAGWEGVGIVHADLAEIASTTGLPTLRSMLDDHGIKHVELEFITNWWTTGEQRRESDAMRDDLFEAAAVLGATTLKAAACLQAFGETSVDRERFASAFDELATRAGSHGLRVAIEPMPMSNLPSIIDGVAFIKDVGNPHGGLCIDTWHVHRSGTDYRKLAEIVPVEHVFVVELTDADAEVVGPLWEDAVDRRRIPGLGSIDVAQFVAEMHRAGWRGHWGVEIISEEHRHRALDVAVNLTREKTLETIASADQLLDRAAGRNAGVPQHI</sequence>
<reference evidence="3" key="2">
    <citation type="submission" date="2018-03" db="EMBL/GenBank/DDBJ databases">
        <authorList>
            <person name="Derbyshire K."/>
            <person name="Gray T.A."/>
            <person name="Champion M."/>
        </authorList>
    </citation>
    <scope>NUCLEOTIDE SEQUENCE [LARGE SCALE GENOMIC DNA]</scope>
    <source>
        <strain evidence="3">MKD8</strain>
    </source>
</reference>
<evidence type="ECO:0000259" key="1">
    <source>
        <dbReference type="Pfam" id="PF01261"/>
    </source>
</evidence>
<name>A0A2U9PMH5_MYCSE</name>
<dbReference type="PANTHER" id="PTHR12110:SF21">
    <property type="entry name" value="XYLOSE ISOMERASE-LIKE TIM BARREL DOMAIN-CONTAINING PROTEIN"/>
    <property type="match status" value="1"/>
</dbReference>
<organism evidence="2 3">
    <name type="scientific">Mycolicibacterium smegmatis (strain MKD8)</name>
    <name type="common">Mycobacterium smegmatis</name>
    <dbReference type="NCBI Taxonomy" id="1214915"/>
    <lineage>
        <taxon>Bacteria</taxon>
        <taxon>Bacillati</taxon>
        <taxon>Actinomycetota</taxon>
        <taxon>Actinomycetes</taxon>
        <taxon>Mycobacteriales</taxon>
        <taxon>Mycobacteriaceae</taxon>
        <taxon>Mycolicibacterium</taxon>
    </lineage>
</organism>
<feature type="domain" description="Xylose isomerase-like TIM barrel" evidence="1">
    <location>
        <begin position="36"/>
        <end position="275"/>
    </location>
</feature>
<dbReference type="RefSeq" id="WP_003893377.1">
    <property type="nucleotide sequence ID" value="NZ_CP027541.1"/>
</dbReference>
<dbReference type="GO" id="GO:0016853">
    <property type="term" value="F:isomerase activity"/>
    <property type="evidence" value="ECO:0007669"/>
    <property type="project" value="UniProtKB-KW"/>
</dbReference>
<dbReference type="SUPFAM" id="SSF51658">
    <property type="entry name" value="Xylose isomerase-like"/>
    <property type="match status" value="1"/>
</dbReference>
<protein>
    <submittedName>
        <fullName evidence="2">Sugar phosphate isomerase/epimerase</fullName>
    </submittedName>
</protein>